<evidence type="ECO:0000313" key="2">
    <source>
        <dbReference type="EMBL" id="CAG9108948.1"/>
    </source>
</evidence>
<dbReference type="Proteomes" id="UP000095284">
    <property type="component" value="Unplaced"/>
</dbReference>
<dbReference type="OrthoDB" id="10434873at2759"/>
<name>A0A1I7S086_BURXY</name>
<dbReference type="EMBL" id="CAJFDI010000003">
    <property type="protein sequence ID" value="CAD5222005.1"/>
    <property type="molecule type" value="Genomic_DNA"/>
</dbReference>
<dbReference type="Proteomes" id="UP000582659">
    <property type="component" value="Unassembled WGS sequence"/>
</dbReference>
<evidence type="ECO:0000313" key="4">
    <source>
        <dbReference type="Proteomes" id="UP000659654"/>
    </source>
</evidence>
<organism evidence="3 5">
    <name type="scientific">Bursaphelenchus xylophilus</name>
    <name type="common">Pinewood nematode worm</name>
    <name type="synonym">Aphelenchoides xylophilus</name>
    <dbReference type="NCBI Taxonomy" id="6326"/>
    <lineage>
        <taxon>Eukaryota</taxon>
        <taxon>Metazoa</taxon>
        <taxon>Ecdysozoa</taxon>
        <taxon>Nematoda</taxon>
        <taxon>Chromadorea</taxon>
        <taxon>Rhabditida</taxon>
        <taxon>Tylenchina</taxon>
        <taxon>Tylenchomorpha</taxon>
        <taxon>Aphelenchoidea</taxon>
        <taxon>Aphelenchoididae</taxon>
        <taxon>Bursaphelenchus</taxon>
    </lineage>
</organism>
<dbReference type="EMBL" id="CAJFCV020000003">
    <property type="protein sequence ID" value="CAG9108948.1"/>
    <property type="molecule type" value="Genomic_DNA"/>
</dbReference>
<protein>
    <submittedName>
        <fullName evidence="1">(pine wood nematode) hypothetical protein</fullName>
    </submittedName>
</protein>
<reference evidence="2" key="2">
    <citation type="submission" date="2020-08" db="EMBL/GenBank/DDBJ databases">
        <authorList>
            <person name="Kikuchi T."/>
        </authorList>
    </citation>
    <scope>NUCLEOTIDE SEQUENCE</scope>
    <source>
        <strain evidence="1">Ka4C1</strain>
    </source>
</reference>
<dbReference type="Proteomes" id="UP000659654">
    <property type="component" value="Unassembled WGS sequence"/>
</dbReference>
<evidence type="ECO:0000313" key="1">
    <source>
        <dbReference type="EMBL" id="CAD5222005.1"/>
    </source>
</evidence>
<accession>A0A1I7S086</accession>
<gene>
    <name evidence="1" type="ORF">BXYJ_LOCUS6973</name>
</gene>
<evidence type="ECO:0000313" key="3">
    <source>
        <dbReference type="Proteomes" id="UP000095284"/>
    </source>
</evidence>
<keyword evidence="4" id="KW-1185">Reference proteome</keyword>
<evidence type="ECO:0000313" key="5">
    <source>
        <dbReference type="WBParaSite" id="BXY_0641000.1"/>
    </source>
</evidence>
<dbReference type="AlphaFoldDB" id="A0A1I7S086"/>
<proteinExistence type="predicted"/>
<dbReference type="SMR" id="A0A1I7S086"/>
<sequence length="391" mass="45484">MAKRLNNHSTVCLLQHAASQLHVFSPEVGDQPSHIYSIVMENEKKLELDEKNLFFRLIMASPSALGSFRGHVSGVDKTFLVFQRLATYIQYGSRIKINFTRSVFLKFFVHFTKPLITEIKFYDTHFFRRHIMDICDSLVEDECFDKNTWLRFVELHNDNAYGTLQEVLREHIRKIEIDEEFSTYLSKSGEYDEVIINSKTAHELYYINSFFKIRTEKLVIPQVAWVRIFQDFENIPVNERLKTLELSFNTTDEEKDHQVAAETLKTVAPNLEDLTLTKLTGITVETELDVDKIKAELEKVITYLREKSVNQIYGKLNLKSLSFASQVYVQSNNESIPNLDRFVSQLNLKKIGAEKNYNTYTLATPVPDFKFVLYSCNTEYYPFKVANVVAI</sequence>
<reference evidence="5" key="1">
    <citation type="submission" date="2016-11" db="UniProtKB">
        <authorList>
            <consortium name="WormBaseParasite"/>
        </authorList>
    </citation>
    <scope>IDENTIFICATION</scope>
</reference>
<dbReference type="WBParaSite" id="BXY_0641000.1">
    <property type="protein sequence ID" value="BXY_0641000.1"/>
    <property type="gene ID" value="BXY_0641000"/>
</dbReference>